<reference evidence="6 7" key="1">
    <citation type="journal article" date="2016" name="PLoS ONE">
        <title>Complete Genome Sequence and Comparative Genomics of a Novel Myxobacterium Myxococcus hansupus.</title>
        <authorList>
            <person name="Sharma G."/>
            <person name="Narwani T."/>
            <person name="Subramanian S."/>
        </authorList>
    </citation>
    <scope>NUCLEOTIDE SEQUENCE [LARGE SCALE GENOMIC DNA]</scope>
    <source>
        <strain evidence="7">mixupus</strain>
    </source>
</reference>
<dbReference type="AlphaFoldDB" id="A0A0H4X1G5"/>
<dbReference type="SUPFAM" id="SSF46785">
    <property type="entry name" value="Winged helix' DNA-binding domain"/>
    <property type="match status" value="1"/>
</dbReference>
<evidence type="ECO:0000256" key="4">
    <source>
        <dbReference type="SAM" id="MobiDB-lite"/>
    </source>
</evidence>
<organism evidence="6 7">
    <name type="scientific">Pseudomyxococcus hansupus</name>
    <dbReference type="NCBI Taxonomy" id="1297742"/>
    <lineage>
        <taxon>Bacteria</taxon>
        <taxon>Pseudomonadati</taxon>
        <taxon>Myxococcota</taxon>
        <taxon>Myxococcia</taxon>
        <taxon>Myxococcales</taxon>
        <taxon>Cystobacterineae</taxon>
        <taxon>Myxococcaceae</taxon>
        <taxon>Pseudomyxococcus</taxon>
    </lineage>
</organism>
<evidence type="ECO:0000259" key="5">
    <source>
        <dbReference type="Pfam" id="PF12802"/>
    </source>
</evidence>
<dbReference type="GO" id="GO:0003700">
    <property type="term" value="F:DNA-binding transcription factor activity"/>
    <property type="evidence" value="ECO:0007669"/>
    <property type="project" value="InterPro"/>
</dbReference>
<dbReference type="InterPro" id="IPR052362">
    <property type="entry name" value="HTH-GbsR_regulator"/>
</dbReference>
<dbReference type="PANTHER" id="PTHR38465:SF2">
    <property type="entry name" value="HTH-TYPE TRANSCRIPTIONAL REGULATOR MMPR5"/>
    <property type="match status" value="1"/>
</dbReference>
<feature type="domain" description="HTH marR-type" evidence="5">
    <location>
        <begin position="31"/>
        <end position="80"/>
    </location>
</feature>
<name>A0A0H4X1G5_9BACT</name>
<dbReference type="RefSeq" id="WP_002637079.1">
    <property type="nucleotide sequence ID" value="NZ_CP012109.1"/>
</dbReference>
<dbReference type="KEGG" id="mym:A176_004610"/>
<dbReference type="eggNOG" id="COG1510">
    <property type="taxonomic scope" value="Bacteria"/>
</dbReference>
<keyword evidence="3" id="KW-0804">Transcription</keyword>
<dbReference type="Proteomes" id="UP000009026">
    <property type="component" value="Chromosome"/>
</dbReference>
<sequence length="168" mass="18466">MVELETAERRFIESMGQYFERRGGTRISGRIYALLMIAGKPLSNKRIATLLNVSAASVSTNLRECADMGLVEPTSVPGDRQHYYVIHSEGWEGSLRAAEDGLKSFARILGAALEVPHLSGNQNLRDASDFCAFYLTELAGIAQRWRTAQAPRAPRPAKTSKTPKGRTA</sequence>
<feature type="region of interest" description="Disordered" evidence="4">
    <location>
        <begin position="146"/>
        <end position="168"/>
    </location>
</feature>
<evidence type="ECO:0000256" key="1">
    <source>
        <dbReference type="ARBA" id="ARBA00023015"/>
    </source>
</evidence>
<dbReference type="EMBL" id="CP012109">
    <property type="protein sequence ID" value="AKQ67698.1"/>
    <property type="molecule type" value="Genomic_DNA"/>
</dbReference>
<dbReference type="PANTHER" id="PTHR38465">
    <property type="entry name" value="HTH-TYPE TRANSCRIPTIONAL REGULATOR MJ1563-RELATED"/>
    <property type="match status" value="1"/>
</dbReference>
<dbReference type="OrthoDB" id="2733322at2"/>
<proteinExistence type="predicted"/>
<dbReference type="STRING" id="1297742.A176_004610"/>
<dbReference type="InterPro" id="IPR036388">
    <property type="entry name" value="WH-like_DNA-bd_sf"/>
</dbReference>
<dbReference type="Gene3D" id="1.10.10.10">
    <property type="entry name" value="Winged helix-like DNA-binding domain superfamily/Winged helix DNA-binding domain"/>
    <property type="match status" value="1"/>
</dbReference>
<dbReference type="InterPro" id="IPR036390">
    <property type="entry name" value="WH_DNA-bd_sf"/>
</dbReference>
<dbReference type="InterPro" id="IPR000835">
    <property type="entry name" value="HTH_MarR-typ"/>
</dbReference>
<gene>
    <name evidence="6" type="ORF">A176_004610</name>
</gene>
<keyword evidence="2" id="KW-0238">DNA-binding</keyword>
<evidence type="ECO:0000256" key="2">
    <source>
        <dbReference type="ARBA" id="ARBA00023125"/>
    </source>
</evidence>
<evidence type="ECO:0000313" key="7">
    <source>
        <dbReference type="Proteomes" id="UP000009026"/>
    </source>
</evidence>
<accession>A0A0H4X1G5</accession>
<evidence type="ECO:0000313" key="6">
    <source>
        <dbReference type="EMBL" id="AKQ67698.1"/>
    </source>
</evidence>
<dbReference type="Pfam" id="PF12802">
    <property type="entry name" value="MarR_2"/>
    <property type="match status" value="1"/>
</dbReference>
<dbReference type="GO" id="GO:0003677">
    <property type="term" value="F:DNA binding"/>
    <property type="evidence" value="ECO:0007669"/>
    <property type="project" value="UniProtKB-KW"/>
</dbReference>
<keyword evidence="1" id="KW-0805">Transcription regulation</keyword>
<dbReference type="PATRIC" id="fig|1297742.4.peg.4655"/>
<evidence type="ECO:0000256" key="3">
    <source>
        <dbReference type="ARBA" id="ARBA00023163"/>
    </source>
</evidence>
<protein>
    <submittedName>
        <fullName evidence="6">Regulatory protein, MarR</fullName>
    </submittedName>
</protein>
<keyword evidence="7" id="KW-1185">Reference proteome</keyword>